<comment type="subcellular location">
    <subcellularLocation>
        <location evidence="1">Membrane</location>
        <topology evidence="1">Multi-pass membrane protein</topology>
    </subcellularLocation>
</comment>
<feature type="transmembrane region" description="Helical" evidence="5">
    <location>
        <begin position="455"/>
        <end position="476"/>
    </location>
</feature>
<gene>
    <name evidence="6" type="ORF">K491DRAFT_721477</name>
</gene>
<dbReference type="Gene3D" id="1.20.1250.20">
    <property type="entry name" value="MFS general substrate transporter like domains"/>
    <property type="match status" value="1"/>
</dbReference>
<feature type="transmembrane region" description="Helical" evidence="5">
    <location>
        <begin position="314"/>
        <end position="332"/>
    </location>
</feature>
<dbReference type="Pfam" id="PF07690">
    <property type="entry name" value="MFS_1"/>
    <property type="match status" value="1"/>
</dbReference>
<evidence type="ECO:0000256" key="4">
    <source>
        <dbReference type="ARBA" id="ARBA00023136"/>
    </source>
</evidence>
<dbReference type="GO" id="GO:0022857">
    <property type="term" value="F:transmembrane transporter activity"/>
    <property type="evidence" value="ECO:0007669"/>
    <property type="project" value="InterPro"/>
</dbReference>
<feature type="transmembrane region" description="Helical" evidence="5">
    <location>
        <begin position="222"/>
        <end position="240"/>
    </location>
</feature>
<feature type="transmembrane region" description="Helical" evidence="5">
    <location>
        <begin position="148"/>
        <end position="170"/>
    </location>
</feature>
<dbReference type="EMBL" id="MU004484">
    <property type="protein sequence ID" value="KAF2649636.1"/>
    <property type="molecule type" value="Genomic_DNA"/>
</dbReference>
<organism evidence="6 7">
    <name type="scientific">Lophiostoma macrostomum CBS 122681</name>
    <dbReference type="NCBI Taxonomy" id="1314788"/>
    <lineage>
        <taxon>Eukaryota</taxon>
        <taxon>Fungi</taxon>
        <taxon>Dikarya</taxon>
        <taxon>Ascomycota</taxon>
        <taxon>Pezizomycotina</taxon>
        <taxon>Dothideomycetes</taxon>
        <taxon>Pleosporomycetidae</taxon>
        <taxon>Pleosporales</taxon>
        <taxon>Lophiostomataceae</taxon>
        <taxon>Lophiostoma</taxon>
    </lineage>
</organism>
<reference evidence="6" key="1">
    <citation type="journal article" date="2020" name="Stud. Mycol.">
        <title>101 Dothideomycetes genomes: a test case for predicting lifestyles and emergence of pathogens.</title>
        <authorList>
            <person name="Haridas S."/>
            <person name="Albert R."/>
            <person name="Binder M."/>
            <person name="Bloem J."/>
            <person name="Labutti K."/>
            <person name="Salamov A."/>
            <person name="Andreopoulos B."/>
            <person name="Baker S."/>
            <person name="Barry K."/>
            <person name="Bills G."/>
            <person name="Bluhm B."/>
            <person name="Cannon C."/>
            <person name="Castanera R."/>
            <person name="Culley D."/>
            <person name="Daum C."/>
            <person name="Ezra D."/>
            <person name="Gonzalez J."/>
            <person name="Henrissat B."/>
            <person name="Kuo A."/>
            <person name="Liang C."/>
            <person name="Lipzen A."/>
            <person name="Lutzoni F."/>
            <person name="Magnuson J."/>
            <person name="Mondo S."/>
            <person name="Nolan M."/>
            <person name="Ohm R."/>
            <person name="Pangilinan J."/>
            <person name="Park H.-J."/>
            <person name="Ramirez L."/>
            <person name="Alfaro M."/>
            <person name="Sun H."/>
            <person name="Tritt A."/>
            <person name="Yoshinaga Y."/>
            <person name="Zwiers L.-H."/>
            <person name="Turgeon B."/>
            <person name="Goodwin S."/>
            <person name="Spatafora J."/>
            <person name="Crous P."/>
            <person name="Grigoriev I."/>
        </authorList>
    </citation>
    <scope>NUCLEOTIDE SEQUENCE</scope>
    <source>
        <strain evidence="6">CBS 122681</strain>
    </source>
</reference>
<protein>
    <submittedName>
        <fullName evidence="6">MFS general substrate transporter</fullName>
    </submittedName>
</protein>
<keyword evidence="7" id="KW-1185">Reference proteome</keyword>
<keyword evidence="4 5" id="KW-0472">Membrane</keyword>
<dbReference type="GO" id="GO:0016020">
    <property type="term" value="C:membrane"/>
    <property type="evidence" value="ECO:0007669"/>
    <property type="project" value="UniProtKB-SubCell"/>
</dbReference>
<evidence type="ECO:0000256" key="1">
    <source>
        <dbReference type="ARBA" id="ARBA00004141"/>
    </source>
</evidence>
<dbReference type="InterPro" id="IPR011701">
    <property type="entry name" value="MFS"/>
</dbReference>
<dbReference type="PANTHER" id="PTHR23294">
    <property type="entry name" value="ET TRANSLATION PRODUCT-RELATED"/>
    <property type="match status" value="1"/>
</dbReference>
<dbReference type="PANTHER" id="PTHR23294:SF59">
    <property type="entry name" value="UNC93-LIKE PROTEIN C922.05C"/>
    <property type="match status" value="1"/>
</dbReference>
<dbReference type="InterPro" id="IPR036259">
    <property type="entry name" value="MFS_trans_sf"/>
</dbReference>
<feature type="transmembrane region" description="Helical" evidence="5">
    <location>
        <begin position="344"/>
        <end position="363"/>
    </location>
</feature>
<evidence type="ECO:0000313" key="6">
    <source>
        <dbReference type="EMBL" id="KAF2649636.1"/>
    </source>
</evidence>
<evidence type="ECO:0000256" key="5">
    <source>
        <dbReference type="SAM" id="Phobius"/>
    </source>
</evidence>
<feature type="transmembrane region" description="Helical" evidence="5">
    <location>
        <begin position="98"/>
        <end position="117"/>
    </location>
</feature>
<feature type="transmembrane region" description="Helical" evidence="5">
    <location>
        <begin position="276"/>
        <end position="294"/>
    </location>
</feature>
<sequence length="513" mass="57271">MATEQKDAGAGFRKGVSAAFADEPIFGRELGIPQGWRYKTLKIGTISLPWYASPESQLLLVSFVCFLCPGMFNALNGLGGAGQLDNDAAASDASNCALYATFAVIGFFAGTVINTLGIRFSLSFGGLGYCVYVSSYLCFNYTSNFGYVVFSGVLLGCCAGILWSAQGAIMMSYPPEKLKGRYISLFWIIFNLGAVIGSVVTLGLNINNSDPKTQKPISNATYVGFLILTFLGACLSWTLVDAKDVVRRDGSRIIMMKHPTWNTEFFGLWETLRSDAYIILLFPMFFSSNWFYTYQFQDVNLARFNVRTRALNNTVYWIAQMFGALAFGFALDFPNIRRTTRAKFAWIAMLLLTCAIWDGGYAFQKNYNRKDVDVQSSAGTKYDWTSSGYIGPMFLYLLYGFYDAAWQTCVYWFMGAISNNSRKLANFAGFYKGIQSAGAAIIWRLNGMKVPYLNLFVSCWILLAGSLVVALPVMILKIKDTVPIEEDLEFTDETIDDVIRQDDRYNQAIHHKV</sequence>
<feature type="transmembrane region" description="Helical" evidence="5">
    <location>
        <begin position="124"/>
        <end position="142"/>
    </location>
</feature>
<dbReference type="SUPFAM" id="SSF103473">
    <property type="entry name" value="MFS general substrate transporter"/>
    <property type="match status" value="1"/>
</dbReference>
<evidence type="ECO:0000256" key="3">
    <source>
        <dbReference type="ARBA" id="ARBA00022989"/>
    </source>
</evidence>
<evidence type="ECO:0000313" key="7">
    <source>
        <dbReference type="Proteomes" id="UP000799324"/>
    </source>
</evidence>
<feature type="transmembrane region" description="Helical" evidence="5">
    <location>
        <begin position="182"/>
        <end position="202"/>
    </location>
</feature>
<keyword evidence="3 5" id="KW-1133">Transmembrane helix</keyword>
<accession>A0A6A6SP50</accession>
<dbReference type="AlphaFoldDB" id="A0A6A6SP50"/>
<dbReference type="OrthoDB" id="196103at2759"/>
<feature type="transmembrane region" description="Helical" evidence="5">
    <location>
        <begin position="393"/>
        <end position="413"/>
    </location>
</feature>
<name>A0A6A6SP50_9PLEO</name>
<feature type="transmembrane region" description="Helical" evidence="5">
    <location>
        <begin position="58"/>
        <end position="78"/>
    </location>
</feature>
<keyword evidence="2 5" id="KW-0812">Transmembrane</keyword>
<dbReference type="Proteomes" id="UP000799324">
    <property type="component" value="Unassembled WGS sequence"/>
</dbReference>
<dbReference type="InterPro" id="IPR051617">
    <property type="entry name" value="UNC-93-like_regulator"/>
</dbReference>
<evidence type="ECO:0000256" key="2">
    <source>
        <dbReference type="ARBA" id="ARBA00022692"/>
    </source>
</evidence>
<proteinExistence type="predicted"/>